<dbReference type="PANTHER" id="PTHR18895">
    <property type="entry name" value="HEMK METHYLTRANSFERASE"/>
    <property type="match status" value="1"/>
</dbReference>
<dbReference type="EC" id="2.1.1.297" evidence="1"/>
<dbReference type="CDD" id="cd02440">
    <property type="entry name" value="AdoMet_MTases"/>
    <property type="match status" value="1"/>
</dbReference>
<keyword evidence="4" id="KW-0949">S-adenosyl-L-methionine</keyword>
<dbReference type="InterPro" id="IPR004556">
    <property type="entry name" value="HemK-like"/>
</dbReference>
<reference evidence="8 10" key="2">
    <citation type="submission" date="2020-08" db="EMBL/GenBank/DDBJ databases">
        <title>Genomic Encyclopedia of Type Strains, Phase IV (KMG-IV): sequencing the most valuable type-strain genomes for metagenomic binning, comparative biology and taxonomic classification.</title>
        <authorList>
            <person name="Goeker M."/>
        </authorList>
    </citation>
    <scope>NUCLEOTIDE SEQUENCE [LARGE SCALE GENOMIC DNA]</scope>
    <source>
        <strain evidence="8 10">DSM 103679</strain>
    </source>
</reference>
<evidence type="ECO:0000259" key="6">
    <source>
        <dbReference type="Pfam" id="PF05175"/>
    </source>
</evidence>
<dbReference type="GO" id="GO:0003676">
    <property type="term" value="F:nucleic acid binding"/>
    <property type="evidence" value="ECO:0007669"/>
    <property type="project" value="InterPro"/>
</dbReference>
<evidence type="ECO:0000259" key="7">
    <source>
        <dbReference type="Pfam" id="PF17827"/>
    </source>
</evidence>
<dbReference type="Pfam" id="PF17827">
    <property type="entry name" value="PrmC_N"/>
    <property type="match status" value="1"/>
</dbReference>
<feature type="domain" description="Methyltransferase small" evidence="6">
    <location>
        <begin position="105"/>
        <end position="212"/>
    </location>
</feature>
<dbReference type="InterPro" id="IPR050320">
    <property type="entry name" value="N5-glutamine_MTase"/>
</dbReference>
<dbReference type="InterPro" id="IPR002052">
    <property type="entry name" value="DNA_methylase_N6_adenine_CS"/>
</dbReference>
<dbReference type="NCBIfam" id="TIGR00536">
    <property type="entry name" value="hemK_fam"/>
    <property type="match status" value="1"/>
</dbReference>
<evidence type="ECO:0000313" key="9">
    <source>
        <dbReference type="EMBL" id="QOS40441.1"/>
    </source>
</evidence>
<feature type="domain" description="Release factor glutamine methyltransferase N-terminal" evidence="7">
    <location>
        <begin position="9"/>
        <end position="72"/>
    </location>
</feature>
<dbReference type="EMBL" id="CP031517">
    <property type="protein sequence ID" value="QOS40441.1"/>
    <property type="molecule type" value="Genomic_DNA"/>
</dbReference>
<dbReference type="AlphaFoldDB" id="A0A840SE36"/>
<evidence type="ECO:0000313" key="8">
    <source>
        <dbReference type="EMBL" id="MBB5217833.1"/>
    </source>
</evidence>
<dbReference type="GO" id="GO:0102559">
    <property type="term" value="F:peptide chain release factor N(5)-glutamine methyltransferase activity"/>
    <property type="evidence" value="ECO:0007669"/>
    <property type="project" value="UniProtKB-EC"/>
</dbReference>
<evidence type="ECO:0000256" key="1">
    <source>
        <dbReference type="ARBA" id="ARBA00012771"/>
    </source>
</evidence>
<gene>
    <name evidence="9" type="primary">prmC</name>
    <name evidence="9" type="ORF">DYE49_08220</name>
    <name evidence="8" type="ORF">HNP77_000177</name>
</gene>
<dbReference type="Gene3D" id="1.10.8.10">
    <property type="entry name" value="DNA helicase RuvA subunit, C-terminal domain"/>
    <property type="match status" value="1"/>
</dbReference>
<keyword evidence="10" id="KW-1185">Reference proteome</keyword>
<dbReference type="Proteomes" id="UP000578697">
    <property type="component" value="Unassembled WGS sequence"/>
</dbReference>
<comment type="catalytic activity">
    <reaction evidence="5">
        <text>L-glutaminyl-[peptide chain release factor] + S-adenosyl-L-methionine = N(5)-methyl-L-glutaminyl-[peptide chain release factor] + S-adenosyl-L-homocysteine + H(+)</text>
        <dbReference type="Rhea" id="RHEA:42896"/>
        <dbReference type="Rhea" id="RHEA-COMP:10271"/>
        <dbReference type="Rhea" id="RHEA-COMP:10272"/>
        <dbReference type="ChEBI" id="CHEBI:15378"/>
        <dbReference type="ChEBI" id="CHEBI:30011"/>
        <dbReference type="ChEBI" id="CHEBI:57856"/>
        <dbReference type="ChEBI" id="CHEBI:59789"/>
        <dbReference type="ChEBI" id="CHEBI:61891"/>
        <dbReference type="EC" id="2.1.1.297"/>
    </reaction>
</comment>
<dbReference type="PANTHER" id="PTHR18895:SF74">
    <property type="entry name" value="MTRF1L RELEASE FACTOR GLUTAMINE METHYLTRANSFERASE"/>
    <property type="match status" value="1"/>
</dbReference>
<dbReference type="Proteomes" id="UP000593591">
    <property type="component" value="Chromosome"/>
</dbReference>
<dbReference type="InterPro" id="IPR019874">
    <property type="entry name" value="RF_methyltr_PrmC"/>
</dbReference>
<evidence type="ECO:0000256" key="4">
    <source>
        <dbReference type="ARBA" id="ARBA00022691"/>
    </source>
</evidence>
<sequence length="311" mass="34473">MTVLQAKIYGKNKLTASPSPQLDTEVILQHVTGLDKTRLLFERDTELSPEQEKSFLESINLRSTGLPVAYIISEKEFYGYNYYVTPDVLIPKPDTEILVEKAVEILDEKINSKLHSGILSICDMCTGSGCVGLSILKYSLEHKIIPEHNIPLLILADISSAALNIARKNAARLFTPEEAANIRFIQTNLFDSVPGNFDIIVSNPPYIPAEEVRNLLTDGRNEPVLALDGDIDLNGNPTLQNDGLGIMRNLVPQAVSRLTAGGALLCESGEYNAQETEELFRQNGLTRTKIHRDLEGQLRVTEGFKNFSESF</sequence>
<dbReference type="NCBIfam" id="TIGR03534">
    <property type="entry name" value="RF_mod_PrmC"/>
    <property type="match status" value="1"/>
</dbReference>
<dbReference type="InterPro" id="IPR029063">
    <property type="entry name" value="SAM-dependent_MTases_sf"/>
</dbReference>
<accession>A0A840SE36</accession>
<dbReference type="KEGG" id="trc:DYE49_08220"/>
<organism evidence="8 10">
    <name type="scientific">Treponema rectale</name>
    <dbReference type="NCBI Taxonomy" id="744512"/>
    <lineage>
        <taxon>Bacteria</taxon>
        <taxon>Pseudomonadati</taxon>
        <taxon>Spirochaetota</taxon>
        <taxon>Spirochaetia</taxon>
        <taxon>Spirochaetales</taxon>
        <taxon>Treponemataceae</taxon>
        <taxon>Treponema</taxon>
    </lineage>
</organism>
<evidence type="ECO:0000313" key="10">
    <source>
        <dbReference type="Proteomes" id="UP000578697"/>
    </source>
</evidence>
<dbReference type="InterPro" id="IPR040758">
    <property type="entry name" value="PrmC_N"/>
</dbReference>
<keyword evidence="3 8" id="KW-0808">Transferase</keyword>
<dbReference type="Pfam" id="PF05175">
    <property type="entry name" value="MTS"/>
    <property type="match status" value="1"/>
</dbReference>
<dbReference type="Gene3D" id="3.40.50.150">
    <property type="entry name" value="Vaccinia Virus protein VP39"/>
    <property type="match status" value="1"/>
</dbReference>
<evidence type="ECO:0000256" key="5">
    <source>
        <dbReference type="ARBA" id="ARBA00048391"/>
    </source>
</evidence>
<dbReference type="RefSeq" id="WP_184651278.1">
    <property type="nucleotide sequence ID" value="NZ_JACHFR010000001.1"/>
</dbReference>
<keyword evidence="2 8" id="KW-0489">Methyltransferase</keyword>
<dbReference type="InterPro" id="IPR007848">
    <property type="entry name" value="Small_mtfrase_dom"/>
</dbReference>
<evidence type="ECO:0000256" key="2">
    <source>
        <dbReference type="ARBA" id="ARBA00022603"/>
    </source>
</evidence>
<reference evidence="9 11" key="1">
    <citation type="submission" date="2018-08" db="EMBL/GenBank/DDBJ databases">
        <title>The first complete genome of Treponema rectale (CHPAT), a commensal spirochete of the bovine rectum.</title>
        <authorList>
            <person name="Staton G.J."/>
            <person name="Clegg S.R."/>
            <person name="Carter S.D."/>
            <person name="Radford A.D."/>
            <person name="Darby A."/>
            <person name="Hall N."/>
            <person name="Birtles R.J."/>
            <person name="Evans N.J."/>
        </authorList>
    </citation>
    <scope>NUCLEOTIDE SEQUENCE [LARGE SCALE GENOMIC DNA]</scope>
    <source>
        <strain evidence="9 11">CHPA</strain>
    </source>
</reference>
<evidence type="ECO:0000256" key="3">
    <source>
        <dbReference type="ARBA" id="ARBA00022679"/>
    </source>
</evidence>
<dbReference type="GO" id="GO:0032259">
    <property type="term" value="P:methylation"/>
    <property type="evidence" value="ECO:0007669"/>
    <property type="project" value="UniProtKB-KW"/>
</dbReference>
<dbReference type="EMBL" id="JACHFR010000001">
    <property type="protein sequence ID" value="MBB5217833.1"/>
    <property type="molecule type" value="Genomic_DNA"/>
</dbReference>
<dbReference type="PROSITE" id="PS00092">
    <property type="entry name" value="N6_MTASE"/>
    <property type="match status" value="1"/>
</dbReference>
<protein>
    <recommendedName>
        <fullName evidence="1">peptide chain release factor N(5)-glutamine methyltransferase</fullName>
        <ecNumber evidence="1">2.1.1.297</ecNumber>
    </recommendedName>
</protein>
<dbReference type="SUPFAM" id="SSF53335">
    <property type="entry name" value="S-adenosyl-L-methionine-dependent methyltransferases"/>
    <property type="match status" value="1"/>
</dbReference>
<evidence type="ECO:0000313" key="11">
    <source>
        <dbReference type="Proteomes" id="UP000593591"/>
    </source>
</evidence>
<name>A0A840SE36_9SPIR</name>
<proteinExistence type="predicted"/>